<comment type="similarity">
    <text evidence="1">Belongs to the protein kinase superfamily. CAMK Ser/Thr protein kinase family.</text>
</comment>
<keyword evidence="4 7" id="KW-0547">Nucleotide-binding</keyword>
<keyword evidence="3" id="KW-0808">Transferase</keyword>
<dbReference type="GO" id="GO:0005634">
    <property type="term" value="C:nucleus"/>
    <property type="evidence" value="ECO:0007669"/>
    <property type="project" value="EnsemblMetazoa"/>
</dbReference>
<evidence type="ECO:0000259" key="8">
    <source>
        <dbReference type="PROSITE" id="PS50011"/>
    </source>
</evidence>
<dbReference type="InterPro" id="IPR050205">
    <property type="entry name" value="CDPK_Ser/Thr_kinases"/>
</dbReference>
<keyword evidence="6 7" id="KW-0067">ATP-binding</keyword>
<feature type="domain" description="Protein kinase" evidence="8">
    <location>
        <begin position="72"/>
        <end position="361"/>
    </location>
</feature>
<dbReference type="Gene3D" id="1.10.510.10">
    <property type="entry name" value="Transferase(Phosphotransferase) domain 1"/>
    <property type="match status" value="1"/>
</dbReference>
<dbReference type="InterPro" id="IPR017441">
    <property type="entry name" value="Protein_kinase_ATP_BS"/>
</dbReference>
<evidence type="ECO:0000256" key="2">
    <source>
        <dbReference type="ARBA" id="ARBA00022527"/>
    </source>
</evidence>
<reference evidence="9" key="2">
    <citation type="submission" date="2014-09" db="EMBL/GenBank/DDBJ databases">
        <authorList>
            <person name="Aslett A.Martin."/>
        </authorList>
    </citation>
    <scope>NUCLEOTIDE SEQUENCE</scope>
    <source>
        <strain evidence="9">ED321 Heterogonic</strain>
    </source>
</reference>
<proteinExistence type="inferred from homology"/>
<dbReference type="EMBL" id="LN609396">
    <property type="protein sequence ID" value="CEF59532.1"/>
    <property type="molecule type" value="Genomic_DNA"/>
</dbReference>
<dbReference type="AlphaFoldDB" id="A0A090KW84"/>
<gene>
    <name evidence="9 11 12" type="ORF">SRAE_X000127900</name>
</gene>
<dbReference type="PANTHER" id="PTHR24349">
    <property type="entry name" value="SERINE/THREONINE-PROTEIN KINASE"/>
    <property type="match status" value="1"/>
</dbReference>
<dbReference type="InterPro" id="IPR008271">
    <property type="entry name" value="Ser/Thr_kinase_AS"/>
</dbReference>
<dbReference type="RefSeq" id="XP_024498743.1">
    <property type="nucleotide sequence ID" value="XM_024647163.1"/>
</dbReference>
<name>A0A090KW84_STRRB</name>
<keyword evidence="2" id="KW-0723">Serine/threonine-protein kinase</keyword>
<protein>
    <submittedName>
        <fullName evidence="9 11">MAP kinase-activated protein kinase 5</fullName>
    </submittedName>
</protein>
<dbReference type="PROSITE" id="PS00108">
    <property type="entry name" value="PROTEIN_KINASE_ST"/>
    <property type="match status" value="1"/>
</dbReference>
<dbReference type="WormBase" id="SRAE_X000127900">
    <property type="protein sequence ID" value="SRP07510"/>
    <property type="gene ID" value="WBGene00266846"/>
</dbReference>
<dbReference type="Proteomes" id="UP000035682">
    <property type="component" value="Unplaced"/>
</dbReference>
<accession>A0A090KW84</accession>
<dbReference type="OrthoDB" id="5794026at2759"/>
<dbReference type="Pfam" id="PF00069">
    <property type="entry name" value="Pkinase"/>
    <property type="match status" value="1"/>
</dbReference>
<reference evidence="11" key="3">
    <citation type="submission" date="2020-12" db="UniProtKB">
        <authorList>
            <consortium name="WormBaseParasite"/>
        </authorList>
    </citation>
    <scope>IDENTIFICATION</scope>
</reference>
<evidence type="ECO:0000256" key="1">
    <source>
        <dbReference type="ARBA" id="ARBA00006692"/>
    </source>
</evidence>
<sequence>MFYFDEDNSRQIYGLSPYGEINIKKKTNVLENSNLIKGNNQPSSFIEKLCQNLYCDDDEIVFPNEFYENYEFCSGRNLGRGAYGTVETVISYHDGKEYAVKLIDKITQSHTRSRVINEVKLFCLSKNEPNIVQLVDVFEDCDYYYLVFEKMNGGPLLDHITDKNCFTEQEASMVTSKIAKGIKFLHDQGVAHRDIKPENILCSSIDGLECVKLCDLDLATKLSPIKRSPSVDSLSDGDFESPVGSAEFMAPEVVERFMDETLKYDKKADTWSLGVLIYIMLCGYPPFYGQCDSEDCGWTKGEICDECQDSLFENIKRGYFDFPDDDWRNISDEAKDLICHLLVRNARYRYSIDDVLNHPWITKQSPNIPLVTPSNLERIESARDINQINQNFNAIKHINSDLDGTNYVNSQVKLNLNISKNLIPLQNGFYNTIPKRGHALSEDFFKNMENFENNDEIIPKSLLTVNCRDNNCIYQTIKEPHEISPAGTVDSGVSDMSLPKRRHRLYSNSFSPTKTKKFDPIYYKNFWITLPKSKKNENCDESLTIIQCTTNMSHLNLCSQKVNEN</sequence>
<evidence type="ECO:0000256" key="3">
    <source>
        <dbReference type="ARBA" id="ARBA00022679"/>
    </source>
</evidence>
<evidence type="ECO:0000256" key="7">
    <source>
        <dbReference type="PROSITE-ProRule" id="PRU10141"/>
    </source>
</evidence>
<keyword evidence="10" id="KW-1185">Reference proteome</keyword>
<dbReference type="SMART" id="SM00220">
    <property type="entry name" value="S_TKc"/>
    <property type="match status" value="1"/>
</dbReference>
<evidence type="ECO:0000313" key="10">
    <source>
        <dbReference type="Proteomes" id="UP000035682"/>
    </source>
</evidence>
<evidence type="ECO:0000313" key="9">
    <source>
        <dbReference type="EMBL" id="CEF59532.1"/>
    </source>
</evidence>
<dbReference type="PROSITE" id="PS50011">
    <property type="entry name" value="PROTEIN_KINASE_DOM"/>
    <property type="match status" value="1"/>
</dbReference>
<evidence type="ECO:0000256" key="6">
    <source>
        <dbReference type="ARBA" id="ARBA00022840"/>
    </source>
</evidence>
<dbReference type="GO" id="GO:0004674">
    <property type="term" value="F:protein serine/threonine kinase activity"/>
    <property type="evidence" value="ECO:0007669"/>
    <property type="project" value="UniProtKB-KW"/>
</dbReference>
<dbReference type="GO" id="GO:0060625">
    <property type="term" value="P:regulation of protein deneddylation"/>
    <property type="evidence" value="ECO:0007669"/>
    <property type="project" value="EnsemblMetazoa"/>
</dbReference>
<dbReference type="InterPro" id="IPR011009">
    <property type="entry name" value="Kinase-like_dom_sf"/>
</dbReference>
<evidence type="ECO:0000256" key="5">
    <source>
        <dbReference type="ARBA" id="ARBA00022777"/>
    </source>
</evidence>
<keyword evidence="5 9" id="KW-0418">Kinase</keyword>
<evidence type="ECO:0000313" key="12">
    <source>
        <dbReference type="WormBase" id="SRAE_X000127900"/>
    </source>
</evidence>
<evidence type="ECO:0000256" key="4">
    <source>
        <dbReference type="ARBA" id="ARBA00022741"/>
    </source>
</evidence>
<dbReference type="GO" id="GO:0005524">
    <property type="term" value="F:ATP binding"/>
    <property type="evidence" value="ECO:0007669"/>
    <property type="project" value="UniProtKB-UniRule"/>
</dbReference>
<dbReference type="WBParaSite" id="SRAE_X000127900.1">
    <property type="protein sequence ID" value="SRAE_X000127900.1"/>
    <property type="gene ID" value="WBGene00266846"/>
</dbReference>
<dbReference type="InterPro" id="IPR000719">
    <property type="entry name" value="Prot_kinase_dom"/>
</dbReference>
<organism evidence="9">
    <name type="scientific">Strongyloides ratti</name>
    <name type="common">Parasitic roundworm</name>
    <dbReference type="NCBI Taxonomy" id="34506"/>
    <lineage>
        <taxon>Eukaryota</taxon>
        <taxon>Metazoa</taxon>
        <taxon>Ecdysozoa</taxon>
        <taxon>Nematoda</taxon>
        <taxon>Chromadorea</taxon>
        <taxon>Rhabditida</taxon>
        <taxon>Tylenchina</taxon>
        <taxon>Panagrolaimomorpha</taxon>
        <taxon>Strongyloidoidea</taxon>
        <taxon>Strongyloididae</taxon>
        <taxon>Strongyloides</taxon>
    </lineage>
</organism>
<dbReference type="PROSITE" id="PS00107">
    <property type="entry name" value="PROTEIN_KINASE_ATP"/>
    <property type="match status" value="1"/>
</dbReference>
<dbReference type="Gene3D" id="3.30.200.20">
    <property type="entry name" value="Phosphorylase Kinase, domain 1"/>
    <property type="match status" value="1"/>
</dbReference>
<reference evidence="10" key="1">
    <citation type="submission" date="2014-09" db="EMBL/GenBank/DDBJ databases">
        <authorList>
            <person name="Martin A.A."/>
        </authorList>
    </citation>
    <scope>NUCLEOTIDE SEQUENCE</scope>
    <source>
        <strain evidence="10">ED321</strain>
    </source>
</reference>
<dbReference type="CTD" id="36384340"/>
<dbReference type="SUPFAM" id="SSF56112">
    <property type="entry name" value="Protein kinase-like (PK-like)"/>
    <property type="match status" value="1"/>
</dbReference>
<dbReference type="GO" id="GO:0008340">
    <property type="term" value="P:determination of adult lifespan"/>
    <property type="evidence" value="ECO:0007669"/>
    <property type="project" value="EnsemblMetazoa"/>
</dbReference>
<evidence type="ECO:0000313" key="11">
    <source>
        <dbReference type="WBParaSite" id="SRAE_X000127900.1"/>
    </source>
</evidence>
<feature type="binding site" evidence="7">
    <location>
        <position position="101"/>
    </location>
    <ligand>
        <name>ATP</name>
        <dbReference type="ChEBI" id="CHEBI:30616"/>
    </ligand>
</feature>
<dbReference type="GeneID" id="36384340"/>